<keyword evidence="4" id="KW-1185">Reference proteome</keyword>
<dbReference type="InterPro" id="IPR011041">
    <property type="entry name" value="Quinoprot_gluc/sorb_DH_b-prop"/>
</dbReference>
<accession>A0AA88XGC1</accession>
<dbReference type="Pfam" id="PF07995">
    <property type="entry name" value="GSDH"/>
    <property type="match status" value="1"/>
</dbReference>
<evidence type="ECO:0000313" key="4">
    <source>
        <dbReference type="Proteomes" id="UP001186944"/>
    </source>
</evidence>
<evidence type="ECO:0000259" key="2">
    <source>
        <dbReference type="Pfam" id="PF07995"/>
    </source>
</evidence>
<dbReference type="InterPro" id="IPR011042">
    <property type="entry name" value="6-blade_b-propeller_TolB-like"/>
</dbReference>
<proteinExistence type="predicted"/>
<protein>
    <recommendedName>
        <fullName evidence="2">Glucose/Sorbosone dehydrogenase domain-containing protein</fullName>
    </recommendedName>
</protein>
<reference evidence="3" key="1">
    <citation type="submission" date="2019-08" db="EMBL/GenBank/DDBJ databases">
        <title>The improved chromosome-level genome for the pearl oyster Pinctada fucata martensii using PacBio sequencing and Hi-C.</title>
        <authorList>
            <person name="Zheng Z."/>
        </authorList>
    </citation>
    <scope>NUCLEOTIDE SEQUENCE</scope>
    <source>
        <strain evidence="3">ZZ-2019</strain>
        <tissue evidence="3">Adductor muscle</tissue>
    </source>
</reference>
<dbReference type="Proteomes" id="UP001186944">
    <property type="component" value="Unassembled WGS sequence"/>
</dbReference>
<gene>
    <name evidence="3" type="ORF">FSP39_020513</name>
</gene>
<keyword evidence="1" id="KW-0732">Signal</keyword>
<dbReference type="EMBL" id="VSWD01000013">
    <property type="protein sequence ID" value="KAK3084869.1"/>
    <property type="molecule type" value="Genomic_DNA"/>
</dbReference>
<dbReference type="SUPFAM" id="SSF50952">
    <property type="entry name" value="Soluble quinoprotein glucose dehydrogenase"/>
    <property type="match status" value="1"/>
</dbReference>
<dbReference type="AlphaFoldDB" id="A0AA88XGC1"/>
<dbReference type="PANTHER" id="PTHR19328:SF75">
    <property type="entry name" value="ALDOSE SUGAR DEHYDROGENASE YLII"/>
    <property type="match status" value="1"/>
</dbReference>
<dbReference type="Gene3D" id="2.120.10.30">
    <property type="entry name" value="TolB, C-terminal domain"/>
    <property type="match status" value="1"/>
</dbReference>
<organism evidence="3 4">
    <name type="scientific">Pinctada imbricata</name>
    <name type="common">Atlantic pearl-oyster</name>
    <name type="synonym">Pinctada martensii</name>
    <dbReference type="NCBI Taxonomy" id="66713"/>
    <lineage>
        <taxon>Eukaryota</taxon>
        <taxon>Metazoa</taxon>
        <taxon>Spiralia</taxon>
        <taxon>Lophotrochozoa</taxon>
        <taxon>Mollusca</taxon>
        <taxon>Bivalvia</taxon>
        <taxon>Autobranchia</taxon>
        <taxon>Pteriomorphia</taxon>
        <taxon>Pterioida</taxon>
        <taxon>Pterioidea</taxon>
        <taxon>Pteriidae</taxon>
        <taxon>Pinctada</taxon>
    </lineage>
</organism>
<feature type="domain" description="Glucose/Sorbosone dehydrogenase" evidence="2">
    <location>
        <begin position="206"/>
        <end position="501"/>
    </location>
</feature>
<evidence type="ECO:0000313" key="3">
    <source>
        <dbReference type="EMBL" id="KAK3084869.1"/>
    </source>
</evidence>
<comment type="caution">
    <text evidence="3">The sequence shown here is derived from an EMBL/GenBank/DDBJ whole genome shotgun (WGS) entry which is preliminary data.</text>
</comment>
<feature type="signal peptide" evidence="1">
    <location>
        <begin position="1"/>
        <end position="24"/>
    </location>
</feature>
<name>A0AA88XGC1_PINIB</name>
<feature type="chain" id="PRO_5041720889" description="Glucose/Sorbosone dehydrogenase domain-containing protein" evidence="1">
    <location>
        <begin position="25"/>
        <end position="506"/>
    </location>
</feature>
<dbReference type="InterPro" id="IPR012938">
    <property type="entry name" value="Glc/Sorbosone_DH"/>
</dbReference>
<evidence type="ECO:0000256" key="1">
    <source>
        <dbReference type="SAM" id="SignalP"/>
    </source>
</evidence>
<dbReference type="PANTHER" id="PTHR19328">
    <property type="entry name" value="HEDGEHOG-INTERACTING PROTEIN"/>
    <property type="match status" value="1"/>
</dbReference>
<sequence>MALFRLLIIFVISIVLELYMFCEGHEMCANGLPLVKKASLKFCSLGNQDYGCCTEEYESTIKEKFDDLMAKIPENLAEACSSNLKEMLCHICHPLSGHSFESVVKLELPGMCPNYCQEFFQKCETLIQYLGKKSKKTYLLSKNSKDFCKKMETKDISYCYPDVKSNIDVMPGMSSNGNENNMATSHVSLGPECVCFKQMQGESILPMKIQELKDGSGRLLVAELAGILSIFHANGTKEKKPYFDIVDYINRKDYEDQHTSFGLPSFALHPNFNANGKLYVIYAKLIHGKLTHRVSEFIMTSDVQPEKTERILLELEPPYKWHNLDDLFFGDDGYLYIFNGDGGIQGDPDKLAQNGKSFFGKALRIDVDTRSGSKEYGIPPDNPFVNDDSMAPEVFAYGLRNPWRCSEDSGDIITGKGKSRIFCVDVGFNKYEEINIVKKGGNYGWNGKEGFSCFDSKICNKMEHEEFPIFAYNHMKGKSVIGGEVYRGNCIPHLQGKYLFADYYFK</sequence>